<dbReference type="Gene3D" id="3.40.50.880">
    <property type="match status" value="1"/>
</dbReference>
<reference evidence="2 3" key="1">
    <citation type="submission" date="2020-06" db="EMBL/GenBank/DDBJ databases">
        <title>Sulfitobacter algicola sp. nov., isolated from green algae.</title>
        <authorList>
            <person name="Wang C."/>
        </authorList>
    </citation>
    <scope>NUCLEOTIDE SEQUENCE [LARGE SCALE GENOMIC DNA]</scope>
    <source>
        <strain evidence="2 3">1151</strain>
    </source>
</reference>
<evidence type="ECO:0000313" key="3">
    <source>
        <dbReference type="Proteomes" id="UP000777935"/>
    </source>
</evidence>
<gene>
    <name evidence="2" type="ORF">HRQ87_07130</name>
</gene>
<dbReference type="SUPFAM" id="SSF52317">
    <property type="entry name" value="Class I glutamine amidotransferase-like"/>
    <property type="match status" value="1"/>
</dbReference>
<feature type="domain" description="DJ-1/PfpI" evidence="1">
    <location>
        <begin position="3"/>
        <end position="165"/>
    </location>
</feature>
<dbReference type="CDD" id="cd03139">
    <property type="entry name" value="GATase1_PfpI_2"/>
    <property type="match status" value="1"/>
</dbReference>
<protein>
    <submittedName>
        <fullName evidence="2">DJ-1/PfpI family protein</fullName>
    </submittedName>
</protein>
<evidence type="ECO:0000313" key="2">
    <source>
        <dbReference type="EMBL" id="NSX54575.1"/>
    </source>
</evidence>
<dbReference type="Proteomes" id="UP000777935">
    <property type="component" value="Unassembled WGS sequence"/>
</dbReference>
<keyword evidence="3" id="KW-1185">Reference proteome</keyword>
<dbReference type="PANTHER" id="PTHR43130">
    <property type="entry name" value="ARAC-FAMILY TRANSCRIPTIONAL REGULATOR"/>
    <property type="match status" value="1"/>
</dbReference>
<name>A0ABX2IQE1_9RHOB</name>
<accession>A0ABX2IQE1</accession>
<dbReference type="InterPro" id="IPR052158">
    <property type="entry name" value="INH-QAR"/>
</dbReference>
<comment type="caution">
    <text evidence="2">The sequence shown here is derived from an EMBL/GenBank/DDBJ whole genome shotgun (WGS) entry which is preliminary data.</text>
</comment>
<dbReference type="EMBL" id="JABUFE010000003">
    <property type="protein sequence ID" value="NSX54575.1"/>
    <property type="molecule type" value="Genomic_DNA"/>
</dbReference>
<dbReference type="Pfam" id="PF01965">
    <property type="entry name" value="DJ-1_PfpI"/>
    <property type="match status" value="1"/>
</dbReference>
<organism evidence="2 3">
    <name type="scientific">Parasulfitobacter algicola</name>
    <dbReference type="NCBI Taxonomy" id="2614809"/>
    <lineage>
        <taxon>Bacteria</taxon>
        <taxon>Pseudomonadati</taxon>
        <taxon>Pseudomonadota</taxon>
        <taxon>Alphaproteobacteria</taxon>
        <taxon>Rhodobacterales</taxon>
        <taxon>Roseobacteraceae</taxon>
        <taxon>Parasulfitobacter</taxon>
    </lineage>
</organism>
<sequence>MRTIAALVFPGFELLDLFGPMEMFGLLDKEFDLKLVAESMTPVASNQRLKVKPDITTDANIQYDILFVPGGAGVRREVNNKALIEWIVQTSNTAEFTLSVCTGSALLAKSGVLDGHRATTNKAAFSWVVEQGPKVEWIRQARWVEDGPFITSSGVSAGMDMTLGALALMHGIEIAEKVAMWCEYTWHRDKENDPFAKLHGLV</sequence>
<proteinExistence type="predicted"/>
<evidence type="ECO:0000259" key="1">
    <source>
        <dbReference type="Pfam" id="PF01965"/>
    </source>
</evidence>
<dbReference type="InterPro" id="IPR029062">
    <property type="entry name" value="Class_I_gatase-like"/>
</dbReference>
<dbReference type="InterPro" id="IPR002818">
    <property type="entry name" value="DJ-1/PfpI"/>
</dbReference>
<dbReference type="PANTHER" id="PTHR43130:SF15">
    <property type="entry name" value="THIJ_PFPI FAMILY PROTEIN (AFU_ORTHOLOGUE AFUA_5G14240)"/>
    <property type="match status" value="1"/>
</dbReference>